<dbReference type="NCBIfam" id="TIGR03177">
    <property type="entry name" value="pilus_cpaB"/>
    <property type="match status" value="1"/>
</dbReference>
<dbReference type="InterPro" id="IPR017592">
    <property type="entry name" value="Pilus_assmbl_Flp-typ_CpaB"/>
</dbReference>
<dbReference type="Pfam" id="PF16976">
    <property type="entry name" value="RcpC"/>
    <property type="match status" value="2"/>
</dbReference>
<reference evidence="3" key="2">
    <citation type="submission" date="2011-03" db="EMBL/GenBank/DDBJ databases">
        <title>The complete genome of Desulfobacca acetoxidans DSM 11109.</title>
        <authorList>
            <consortium name="US DOE Joint Genome Institute (JGI-PGF)"/>
            <person name="Lucas S."/>
            <person name="Copeland A."/>
            <person name="Lapidus A."/>
            <person name="Bruce D."/>
            <person name="Goodwin L."/>
            <person name="Pitluck S."/>
            <person name="Peters L."/>
            <person name="Kyrpides N."/>
            <person name="Mavromatis K."/>
            <person name="Ivanova N."/>
            <person name="Ovchinnikova G."/>
            <person name="Teshima H."/>
            <person name="Detter J.C."/>
            <person name="Han C."/>
            <person name="Land M."/>
            <person name="Hauser L."/>
            <person name="Markowitz V."/>
            <person name="Cheng J.-F."/>
            <person name="Hugenholtz P."/>
            <person name="Woyke T."/>
            <person name="Wu D."/>
            <person name="Spring S."/>
            <person name="Schueler E."/>
            <person name="Brambilla E."/>
            <person name="Klenk H.-P."/>
            <person name="Eisen J.A."/>
        </authorList>
    </citation>
    <scope>NUCLEOTIDE SEQUENCE [LARGE SCALE GENOMIC DNA]</scope>
    <source>
        <strain evidence="3">ATCC 700848 / DSM 11109 / ASRB2</strain>
    </source>
</reference>
<dbReference type="Proteomes" id="UP000000483">
    <property type="component" value="Chromosome"/>
</dbReference>
<reference evidence="2 3" key="1">
    <citation type="journal article" date="2011" name="Stand. Genomic Sci.">
        <title>Complete genome sequence of the acetate-degrading sulfate reducer Desulfobacca acetoxidans type strain (ASRB2).</title>
        <authorList>
            <person name="Goker M."/>
            <person name="Teshima H."/>
            <person name="Lapidus A."/>
            <person name="Nolan M."/>
            <person name="Lucas S."/>
            <person name="Hammon N."/>
            <person name="Deshpande S."/>
            <person name="Cheng J.F."/>
            <person name="Tapia R."/>
            <person name="Han C."/>
            <person name="Goodwin L."/>
            <person name="Pitluck S."/>
            <person name="Huntemann M."/>
            <person name="Liolios K."/>
            <person name="Ivanova N."/>
            <person name="Pagani I."/>
            <person name="Mavromatis K."/>
            <person name="Ovchinikova G."/>
            <person name="Pati A."/>
            <person name="Chen A."/>
            <person name="Palaniappan K."/>
            <person name="Land M."/>
            <person name="Hauser L."/>
            <person name="Brambilla E.M."/>
            <person name="Rohde M."/>
            <person name="Spring S."/>
            <person name="Detter J.C."/>
            <person name="Woyke T."/>
            <person name="Bristow J."/>
            <person name="Eisen J.A."/>
            <person name="Markowitz V."/>
            <person name="Hugenholtz P."/>
            <person name="Kyrpides N.C."/>
            <person name="Klenk H.P."/>
        </authorList>
    </citation>
    <scope>NUCLEOTIDE SEQUENCE [LARGE SCALE GENOMIC DNA]</scope>
    <source>
        <strain evidence="3">ATCC 700848 / DSM 11109 / ASRB2</strain>
    </source>
</reference>
<dbReference type="OrthoDB" id="9788329at2"/>
<evidence type="ECO:0000313" key="3">
    <source>
        <dbReference type="Proteomes" id="UP000000483"/>
    </source>
</evidence>
<feature type="domain" description="Flp pilus assembly protein RcpC/CpaB" evidence="1">
    <location>
        <begin position="193"/>
        <end position="297"/>
    </location>
</feature>
<evidence type="ECO:0000259" key="1">
    <source>
        <dbReference type="Pfam" id="PF16976"/>
    </source>
</evidence>
<protein>
    <recommendedName>
        <fullName evidence="1">Flp pilus assembly protein RcpC/CpaB domain-containing protein</fullName>
    </recommendedName>
</protein>
<gene>
    <name evidence="2" type="ordered locus">Desac_0789</name>
</gene>
<name>F2NFB3_DESAR</name>
<dbReference type="KEGG" id="dao:Desac_0789"/>
<dbReference type="STRING" id="880072.Desac_0789"/>
<dbReference type="AlphaFoldDB" id="F2NFB3"/>
<dbReference type="HOGENOM" id="CLU_775501_0_0_7"/>
<proteinExistence type="predicted"/>
<accession>F2NFB3</accession>
<evidence type="ECO:0000313" key="2">
    <source>
        <dbReference type="EMBL" id="AEB08668.1"/>
    </source>
</evidence>
<dbReference type="EMBL" id="CP002629">
    <property type="protein sequence ID" value="AEB08668.1"/>
    <property type="molecule type" value="Genomic_DNA"/>
</dbReference>
<dbReference type="InterPro" id="IPR031571">
    <property type="entry name" value="RcpC_dom"/>
</dbReference>
<keyword evidence="3" id="KW-1185">Reference proteome</keyword>
<sequence>MKRLRGLLVLGLALLLGLAAAKAVFVYLSSKPKTESKPEIVAKPAPPPKAVNLTENIPVGMRAVSIKVDEVTGVSRKVIKGDWVDVLATTPLPGSPHTSVARLVLDRVQVFDVTLEADTKGQSKQKGEKDWTVTLLVTPDQGATLLAAASQAKISLLARQANDARPHNFRDIAFAHQEGTAFLLKPDGDATDWIHPGMRAVTLKVRDTDGICANLRRGDRVDVLLTCPFSRFASGGNVAAGAQGTVTDYEMVTRTLLQDVEVLVSEKGLEPNTEDNEPVRLVTLQMTPHDAEKVTCALDATSKDIIRLVSRNKRDRRLVCSPGQELSSLLMRKKEYNRIDVYKGTRAHVKPFFKEYE</sequence>
<feature type="domain" description="Flp pilus assembly protein RcpC/CpaB" evidence="1">
    <location>
        <begin position="53"/>
        <end position="159"/>
    </location>
</feature>
<dbReference type="eggNOG" id="COG3745">
    <property type="taxonomic scope" value="Bacteria"/>
</dbReference>
<organism evidence="2 3">
    <name type="scientific">Desulfobacca acetoxidans (strain ATCC 700848 / DSM 11109 / ASRB2)</name>
    <dbReference type="NCBI Taxonomy" id="880072"/>
    <lineage>
        <taxon>Bacteria</taxon>
        <taxon>Pseudomonadati</taxon>
        <taxon>Thermodesulfobacteriota</taxon>
        <taxon>Desulfobaccia</taxon>
        <taxon>Desulfobaccales</taxon>
        <taxon>Desulfobaccaceae</taxon>
        <taxon>Desulfobacca</taxon>
    </lineage>
</organism>
<dbReference type="RefSeq" id="WP_013705781.1">
    <property type="nucleotide sequence ID" value="NC_015388.1"/>
</dbReference>